<dbReference type="AlphaFoldDB" id="A0A1A9I2A8"/>
<dbReference type="Gene3D" id="3.40.50.1000">
    <property type="entry name" value="HAD superfamily/HAD-like"/>
    <property type="match status" value="1"/>
</dbReference>
<evidence type="ECO:0000313" key="1">
    <source>
        <dbReference type="EMBL" id="ANH81797.1"/>
    </source>
</evidence>
<keyword evidence="1" id="KW-0378">Hydrolase</keyword>
<dbReference type="PANTHER" id="PTHR43611">
    <property type="entry name" value="ALPHA-D-GLUCOSE 1-PHOSPHATE PHOSPHATASE"/>
    <property type="match status" value="1"/>
</dbReference>
<keyword evidence="2" id="KW-1185">Reference proteome</keyword>
<dbReference type="SUPFAM" id="SSF56784">
    <property type="entry name" value="HAD-like"/>
    <property type="match status" value="1"/>
</dbReference>
<dbReference type="RefSeq" id="WP_067756792.1">
    <property type="nucleotide sequence ID" value="NZ_CP015772.1"/>
</dbReference>
<gene>
    <name evidence="1" type="ORF">A8C56_13120</name>
</gene>
<dbReference type="InterPro" id="IPR041492">
    <property type="entry name" value="HAD_2"/>
</dbReference>
<dbReference type="Pfam" id="PF13419">
    <property type="entry name" value="HAD_2"/>
    <property type="match status" value="1"/>
</dbReference>
<dbReference type="GO" id="GO:0016787">
    <property type="term" value="F:hydrolase activity"/>
    <property type="evidence" value="ECO:0007669"/>
    <property type="project" value="UniProtKB-KW"/>
</dbReference>
<dbReference type="NCBIfam" id="TIGR01509">
    <property type="entry name" value="HAD-SF-IA-v3"/>
    <property type="match status" value="1"/>
</dbReference>
<reference evidence="1 2" key="1">
    <citation type="submission" date="2016-05" db="EMBL/GenBank/DDBJ databases">
        <title>Niabella ginsenosidivorans BS26 whole genome sequencing.</title>
        <authorList>
            <person name="Im W.T."/>
            <person name="Siddiqi M.Z."/>
        </authorList>
    </citation>
    <scope>NUCLEOTIDE SEQUENCE [LARGE SCALE GENOMIC DNA]</scope>
    <source>
        <strain evidence="1 2">BS26</strain>
    </source>
</reference>
<dbReference type="Proteomes" id="UP000077667">
    <property type="component" value="Chromosome"/>
</dbReference>
<name>A0A1A9I2A8_9BACT</name>
<dbReference type="EMBL" id="CP015772">
    <property type="protein sequence ID" value="ANH81797.1"/>
    <property type="molecule type" value="Genomic_DNA"/>
</dbReference>
<dbReference type="OrthoDB" id="9797415at2"/>
<dbReference type="SFLD" id="SFLDG01129">
    <property type="entry name" value="C1.5:_HAD__Beta-PGM__Phosphata"/>
    <property type="match status" value="1"/>
</dbReference>
<dbReference type="InterPro" id="IPR023214">
    <property type="entry name" value="HAD_sf"/>
</dbReference>
<dbReference type="CDD" id="cd02603">
    <property type="entry name" value="HAD_sEH-N_like"/>
    <property type="match status" value="1"/>
</dbReference>
<accession>A0A1A9I2A8</accession>
<dbReference type="PANTHER" id="PTHR43611:SF3">
    <property type="entry name" value="FLAVIN MONONUCLEOTIDE HYDROLASE 1, CHLOROPLATIC"/>
    <property type="match status" value="1"/>
</dbReference>
<dbReference type="SFLD" id="SFLDS00003">
    <property type="entry name" value="Haloacid_Dehalogenase"/>
    <property type="match status" value="1"/>
</dbReference>
<dbReference type="Gene3D" id="1.10.150.240">
    <property type="entry name" value="Putative phosphatase, domain 2"/>
    <property type="match status" value="1"/>
</dbReference>
<evidence type="ECO:0000313" key="2">
    <source>
        <dbReference type="Proteomes" id="UP000077667"/>
    </source>
</evidence>
<dbReference type="InterPro" id="IPR036412">
    <property type="entry name" value="HAD-like_sf"/>
</dbReference>
<dbReference type="KEGG" id="nia:A8C56_13120"/>
<sequence>MSQKITAIFTDIGGVLLTNGWDRKARAEAVEKFKLNAAELEDRHHLTFDTYESGKLLLDEYLDRIVFYEPRSFSKETFKQFMYNYSQPYEDMIQLLKKLKAQYQLKTVVVSNEGRELNRYRIETFQLTGFIDFFVSSSFVHLRKPDVDIFKVALDMAQVPLEQILYIDDRPLFVQVAQGLGIKGIIHRNYGQTKQELAAYGLVV</sequence>
<dbReference type="InterPro" id="IPR023198">
    <property type="entry name" value="PGP-like_dom2"/>
</dbReference>
<dbReference type="InterPro" id="IPR006439">
    <property type="entry name" value="HAD-SF_hydro_IA"/>
</dbReference>
<organism evidence="1 2">
    <name type="scientific">Niabella ginsenosidivorans</name>
    <dbReference type="NCBI Taxonomy" id="1176587"/>
    <lineage>
        <taxon>Bacteria</taxon>
        <taxon>Pseudomonadati</taxon>
        <taxon>Bacteroidota</taxon>
        <taxon>Chitinophagia</taxon>
        <taxon>Chitinophagales</taxon>
        <taxon>Chitinophagaceae</taxon>
        <taxon>Niabella</taxon>
    </lineage>
</organism>
<dbReference type="STRING" id="1176587.A8C56_13120"/>
<proteinExistence type="predicted"/>
<protein>
    <submittedName>
        <fullName evidence="1">Hydrolase</fullName>
    </submittedName>
</protein>